<accession>A0A915CPH4</accession>
<protein>
    <submittedName>
        <fullName evidence="2">Uncharacterized protein</fullName>
    </submittedName>
</protein>
<organism evidence="1 2">
    <name type="scientific">Ditylenchus dipsaci</name>
    <dbReference type="NCBI Taxonomy" id="166011"/>
    <lineage>
        <taxon>Eukaryota</taxon>
        <taxon>Metazoa</taxon>
        <taxon>Ecdysozoa</taxon>
        <taxon>Nematoda</taxon>
        <taxon>Chromadorea</taxon>
        <taxon>Rhabditida</taxon>
        <taxon>Tylenchina</taxon>
        <taxon>Tylenchomorpha</taxon>
        <taxon>Sphaerularioidea</taxon>
        <taxon>Anguinidae</taxon>
        <taxon>Anguininae</taxon>
        <taxon>Ditylenchus</taxon>
    </lineage>
</organism>
<evidence type="ECO:0000313" key="1">
    <source>
        <dbReference type="Proteomes" id="UP000887574"/>
    </source>
</evidence>
<sequence length="108" mass="12118">MDAEGIASHTCCEGSSRRVAIWIWLGEKSKSSELMAFDWTAPPGKLISPAGRLLLLIFLEGKKQAIQKNRQVISVIQGNWCNETSSKRAWMSVDLEWDSDTFGTYPKI</sequence>
<dbReference type="AlphaFoldDB" id="A0A915CPH4"/>
<proteinExistence type="predicted"/>
<name>A0A915CPH4_9BILA</name>
<keyword evidence="1" id="KW-1185">Reference proteome</keyword>
<evidence type="ECO:0000313" key="2">
    <source>
        <dbReference type="WBParaSite" id="jg11202"/>
    </source>
</evidence>
<reference evidence="2" key="1">
    <citation type="submission" date="2022-11" db="UniProtKB">
        <authorList>
            <consortium name="WormBaseParasite"/>
        </authorList>
    </citation>
    <scope>IDENTIFICATION</scope>
</reference>
<dbReference type="Proteomes" id="UP000887574">
    <property type="component" value="Unplaced"/>
</dbReference>
<dbReference type="WBParaSite" id="jg11202">
    <property type="protein sequence ID" value="jg11202"/>
    <property type="gene ID" value="jg11202"/>
</dbReference>